<evidence type="ECO:0000259" key="2">
    <source>
        <dbReference type="Pfam" id="PF09791"/>
    </source>
</evidence>
<sequence>MPRKSSSKGIATVAKAASRQESAPLPPVQPGLEDCCRSGCTPCVFDLYDDAMDRYRIEMAAWQSRHPGAPASK</sequence>
<protein>
    <recommendedName>
        <fullName evidence="2">Oxidoreductase-like domain-containing protein</fullName>
    </recommendedName>
</protein>
<proteinExistence type="predicted"/>
<dbReference type="KEGG" id="mass:CR152_17000"/>
<evidence type="ECO:0000256" key="1">
    <source>
        <dbReference type="SAM" id="MobiDB-lite"/>
    </source>
</evidence>
<dbReference type="AlphaFoldDB" id="A0A2D2DM37"/>
<name>A0A2D2DM37_9BURK</name>
<reference evidence="3" key="1">
    <citation type="submission" date="2017-10" db="EMBL/GenBank/DDBJ databases">
        <title>Massilia psychrophilum sp. nov., a novel purple-pigmented bacterium isolated from Tianshan glacier, Xinjiang Municipality, China.</title>
        <authorList>
            <person name="Wang H."/>
        </authorList>
    </citation>
    <scope>NUCLEOTIDE SEQUENCE [LARGE SCALE GENOMIC DNA]</scope>
    <source>
        <strain evidence="3">B2</strain>
    </source>
</reference>
<gene>
    <name evidence="3" type="ORF">CR152_17000</name>
</gene>
<dbReference type="OrthoDB" id="5797329at2"/>
<dbReference type="Pfam" id="PF09791">
    <property type="entry name" value="Oxidored-like"/>
    <property type="match status" value="1"/>
</dbReference>
<keyword evidence="4" id="KW-1185">Reference proteome</keyword>
<organism evidence="3 4">
    <name type="scientific">Massilia violaceinigra</name>
    <dbReference type="NCBI Taxonomy" id="2045208"/>
    <lineage>
        <taxon>Bacteria</taxon>
        <taxon>Pseudomonadati</taxon>
        <taxon>Pseudomonadota</taxon>
        <taxon>Betaproteobacteria</taxon>
        <taxon>Burkholderiales</taxon>
        <taxon>Oxalobacteraceae</taxon>
        <taxon>Telluria group</taxon>
        <taxon>Massilia</taxon>
    </lineage>
</organism>
<dbReference type="EMBL" id="CP024608">
    <property type="protein sequence ID" value="ATQ76046.1"/>
    <property type="molecule type" value="Genomic_DNA"/>
</dbReference>
<feature type="region of interest" description="Disordered" evidence="1">
    <location>
        <begin position="1"/>
        <end position="27"/>
    </location>
</feature>
<feature type="domain" description="Oxidoreductase-like" evidence="2">
    <location>
        <begin position="24"/>
        <end position="62"/>
    </location>
</feature>
<evidence type="ECO:0000313" key="4">
    <source>
        <dbReference type="Proteomes" id="UP000229897"/>
    </source>
</evidence>
<accession>A0A2D2DM37</accession>
<evidence type="ECO:0000313" key="3">
    <source>
        <dbReference type="EMBL" id="ATQ76046.1"/>
    </source>
</evidence>
<dbReference type="InterPro" id="IPR019180">
    <property type="entry name" value="Oxidoreductase-like_N"/>
</dbReference>
<dbReference type="RefSeq" id="WP_099876333.1">
    <property type="nucleotide sequence ID" value="NZ_CP024608.1"/>
</dbReference>
<dbReference type="Proteomes" id="UP000229897">
    <property type="component" value="Chromosome"/>
</dbReference>